<comment type="caution">
    <text evidence="1">The sequence shown here is derived from an EMBL/GenBank/DDBJ whole genome shotgun (WGS) entry which is preliminary data.</text>
</comment>
<dbReference type="OrthoDB" id="7995890at2"/>
<proteinExistence type="predicted"/>
<dbReference type="InterPro" id="IPR041881">
    <property type="entry name" value="PqqD_sf"/>
</dbReference>
<evidence type="ECO:0008006" key="3">
    <source>
        <dbReference type="Google" id="ProtNLM"/>
    </source>
</evidence>
<gene>
    <name evidence="1" type="ORF">DFP94_103359</name>
</gene>
<dbReference type="EMBL" id="QPJW01000003">
    <property type="protein sequence ID" value="RCX20627.1"/>
    <property type="molecule type" value="Genomic_DNA"/>
</dbReference>
<dbReference type="AlphaFoldDB" id="A0A369BJL1"/>
<sequence>MSNINCNSVVSRTPGVVTRKEENRKFIVYNPATDEIHLLQPVAHAILKLCEYSCEVDKLASIASEEIPALGCEEGKMAVWKLLERLEQRKLVTISN</sequence>
<evidence type="ECO:0000313" key="1">
    <source>
        <dbReference type="EMBL" id="RCX20627.1"/>
    </source>
</evidence>
<dbReference type="RefSeq" id="WP_114496686.1">
    <property type="nucleotide sequence ID" value="NZ_QPJW01000003.1"/>
</dbReference>
<dbReference type="Proteomes" id="UP000253090">
    <property type="component" value="Unassembled WGS sequence"/>
</dbReference>
<name>A0A369BJL1_9BACL</name>
<organism evidence="1 2">
    <name type="scientific">Fontibacillus phaseoli</name>
    <dbReference type="NCBI Taxonomy" id="1416533"/>
    <lineage>
        <taxon>Bacteria</taxon>
        <taxon>Bacillati</taxon>
        <taxon>Bacillota</taxon>
        <taxon>Bacilli</taxon>
        <taxon>Bacillales</taxon>
        <taxon>Paenibacillaceae</taxon>
        <taxon>Fontibacillus</taxon>
    </lineage>
</organism>
<evidence type="ECO:0000313" key="2">
    <source>
        <dbReference type="Proteomes" id="UP000253090"/>
    </source>
</evidence>
<reference evidence="1 2" key="1">
    <citation type="submission" date="2018-07" db="EMBL/GenBank/DDBJ databases">
        <title>Genomic Encyclopedia of Type Strains, Phase III (KMG-III): the genomes of soil and plant-associated and newly described type strains.</title>
        <authorList>
            <person name="Whitman W."/>
        </authorList>
    </citation>
    <scope>NUCLEOTIDE SEQUENCE [LARGE SCALE GENOMIC DNA]</scope>
    <source>
        <strain evidence="1 2">CECT 8333</strain>
    </source>
</reference>
<dbReference type="Gene3D" id="1.10.10.1150">
    <property type="entry name" value="Coenzyme PQQ synthesis protein D (PqqD)"/>
    <property type="match status" value="1"/>
</dbReference>
<accession>A0A369BJL1</accession>
<keyword evidence="2" id="KW-1185">Reference proteome</keyword>
<protein>
    <recommendedName>
        <fullName evidence="3">Coenzyme PQQ synthesis protein D (PqqD)</fullName>
    </recommendedName>
</protein>